<dbReference type="PROSITE" id="PS50994">
    <property type="entry name" value="INTEGRASE"/>
    <property type="match status" value="1"/>
</dbReference>
<keyword evidence="1" id="KW-0808">Transferase</keyword>
<proteinExistence type="predicted"/>
<dbReference type="InterPro" id="IPR001969">
    <property type="entry name" value="Aspartic_peptidase_AS"/>
</dbReference>
<evidence type="ECO:0000256" key="3">
    <source>
        <dbReference type="ARBA" id="ARBA00022722"/>
    </source>
</evidence>
<organism evidence="11 12">
    <name type="scientific">Symbiodinium natans</name>
    <dbReference type="NCBI Taxonomy" id="878477"/>
    <lineage>
        <taxon>Eukaryota</taxon>
        <taxon>Sar</taxon>
        <taxon>Alveolata</taxon>
        <taxon>Dinophyceae</taxon>
        <taxon>Suessiales</taxon>
        <taxon>Symbiodiniaceae</taxon>
        <taxon>Symbiodinium</taxon>
    </lineage>
</organism>
<gene>
    <name evidence="11" type="ORF">SNAT2548_LOCUS5587</name>
</gene>
<evidence type="ECO:0000256" key="2">
    <source>
        <dbReference type="ARBA" id="ARBA00022695"/>
    </source>
</evidence>
<keyword evidence="12" id="KW-1185">Reference proteome</keyword>
<feature type="compositionally biased region" description="Basic and acidic residues" evidence="7">
    <location>
        <begin position="1353"/>
        <end position="1378"/>
    </location>
</feature>
<evidence type="ECO:0000256" key="5">
    <source>
        <dbReference type="ARBA" id="ARBA00022801"/>
    </source>
</evidence>
<dbReference type="EMBL" id="CAJNDS010000358">
    <property type="protein sequence ID" value="CAE7197396.1"/>
    <property type="molecule type" value="Genomic_DNA"/>
</dbReference>
<feature type="domain" description="Peptidase A2" evidence="9">
    <location>
        <begin position="673"/>
        <end position="751"/>
    </location>
</feature>
<dbReference type="InterPro" id="IPR001584">
    <property type="entry name" value="Integrase_cat-core"/>
</dbReference>
<evidence type="ECO:0000259" key="10">
    <source>
        <dbReference type="PROSITE" id="PS50994"/>
    </source>
</evidence>
<dbReference type="GO" id="GO:0015074">
    <property type="term" value="P:DNA integration"/>
    <property type="evidence" value="ECO:0007669"/>
    <property type="project" value="InterPro"/>
</dbReference>
<keyword evidence="8" id="KW-0472">Membrane</keyword>
<dbReference type="GO" id="GO:0006508">
    <property type="term" value="P:proteolysis"/>
    <property type="evidence" value="ECO:0007669"/>
    <property type="project" value="InterPro"/>
</dbReference>
<feature type="region of interest" description="Disordered" evidence="7">
    <location>
        <begin position="1448"/>
        <end position="1468"/>
    </location>
</feature>
<dbReference type="PROSITE" id="PS00141">
    <property type="entry name" value="ASP_PROTEASE"/>
    <property type="match status" value="1"/>
</dbReference>
<comment type="caution">
    <text evidence="11">The sequence shown here is derived from an EMBL/GenBank/DDBJ whole genome shotgun (WGS) entry which is preliminary data.</text>
</comment>
<dbReference type="Proteomes" id="UP000604046">
    <property type="component" value="Unassembled WGS sequence"/>
</dbReference>
<name>A0A812JC37_9DINO</name>
<keyword evidence="8" id="KW-0812">Transmembrane</keyword>
<sequence length="2008" mass="224528">MFDRFGYDIIHFNVAKGGLVGCRRAAGRPEPPCLLPPRCGTTATWGGLEEAKQKLREFYFEQLLLRPKPENRTQKGWQNILESARLSLEPKLDRLSRIEDVFALAEKCLNKNPSILEDFRFIATENVCREAVEWSAQENFVHATEEGKTFERDLEILSRLDQGKNTGANVFEQSLEPQSEPLDLTETSEPPPKRLKFEILEALGNMVMQGQEQNRSFMGLFQSMSIEQQRQSEELKEAVTHLGSRKEAPTGWTKFIPRPDPFKPKDREEELTQWQDWSWSFKQWILAISPEMYTAIEEVEQDLSSPCEEATMTDDAILQGKQLYAILTSMLRERPLQILKSVTGANGFETWRVLNNVLAPTNKTRALALLGAISQFPAMNQGNLLEQVLRLEDLFRKYEQASGKPVPNEMQSAILLRVLPQQVRSHLTITIGDDSTYESMRDMILRWERSTQKWSSQIVTGGAPQKPSYDDPNGPSPMDVDRVKGWPKGKGKWGKGAGKGGGKDGGKYGGKNGKGKGGKGMIGAKEERTEERKEDKVRNVNQNDTSSASGNSSSASSSNSSTGTASVKRVFDLADSDRLDVPMTTVYEMDSEGSESYVSDNESWWCRVIEHSMVDGEDELEVIDFAWETYDVVDMSLDDALLGDEEWVAHAEVRGISSRSDEGYSALSEGLPQEVVLDSGADLSVMPRAWLEANLGDRGSSAPVRMVDAQGKEMRNHGSRKITLDLGPAMIQEEFYASDVGAPLISLGRLLKKGWSLDHRNGLLHLCNDPEEIEVPVSFRRNSLVVDARVFMVRDDEVKVRLDPSDDMSVHLWKYRTTLVFRQEAWELVDFQEPLESVENLSEVIEHGDAAVLIFTIMHRTKGDPDHYGLTLIAEAGTSEADEVKDWPVDLDLYAEEMSVADPHEQMLMSHSKKRALEDAMALENAAKPHEHQPRGERLPKQPTADEIAEHELTHVPFKEWCSYCVSCRSRRDAHRQDGEQHDTDGGDPIIAFDFFYTDVTGGELDFMRSAPKDKDAMVVVVAVDKTTGMSRAIPLESKGDQSLVYAAKEILGFISYLGYQGVVIRSDNEPSATALTKMICHSRTKLGLKTVARPSQPHEHATNGMAEQCVQNIRDLAATLLEQVKAQSGTEIRTRDEIAGWAYVHASMLQNTFAVRAGTTSFEKAFGLAYNGKLACFGEVVLFALSQGHRKKGRPKFVKGLWLGKSLVNDMHVCGTALGLYLSTTVRRLNPQERWSKHMLKEFQGKPYKFSLSSLGKVVIPAMKDRTKPNVVPDMPVMPMEGPKEAALKAPDEAGSDSSSSSSQSGARQSSNEEPGGVSTPSSQHASSALSEGRTGDGVREEMDIEAGTGQKRSEPEPSDKEEDKRGEKRPMPEEKNVPLNAPPLYAGSSSPPKTSRVSTVKVADAEYYTLDEHLEEEWGDMEEWEIWSEVEDGEESIDWGELWRNRTENEGPPELSEHEMDQVDAESRKTEVKRLLDMGVLEPQDAFLEVKQRQELYVMLDGLPYRVHRCLPGQQAASAWWGEQLAADLATAGLVPDEACPAAFGQPGLGATVHVDDGLLAGTPENTRKVTEILEKKYKLEVSEPVKNIGDSLKFLKKELLITESGIEVRVDKKYLEKICGVLDLKRPRLRKTPCSPEIAKIDESEPLQELEASKFRAAVGSFLYLSPDRPDAQWTIAHLARSMSRPTKRMWKHACHLAEYLLATADVCLTLAWTYPGRSSLDERKLSREEATRLQVENSGKPDLVEGMSDSDWAGHWTRVSSTCGHVYLNGNATFSFVRKQGTKALSSERYGFLMSRLGYGGFECLSKNKQKYEQMNAKVIRLLVMMDAMRTANGAEAFGRDRELEQSGITIMSALSLEIKVNQWGGVLLVAAGLVILMTVLYMVWQMAWKENGNMSQMKKVNHHYVNQMNLYEQMNLDDQMNLGDQMNLDDQMNLFEQMNLDGKMNPKFEYKLNLCIKVDMGGIRDKHIVTGDMFGCSLVSKQSVKDTKDAGNATRDEDPDGAR</sequence>
<dbReference type="GO" id="GO:0004190">
    <property type="term" value="F:aspartic-type endopeptidase activity"/>
    <property type="evidence" value="ECO:0007669"/>
    <property type="project" value="InterPro"/>
</dbReference>
<dbReference type="PROSITE" id="PS50175">
    <property type="entry name" value="ASP_PROT_RETROV"/>
    <property type="match status" value="1"/>
</dbReference>
<evidence type="ECO:0000256" key="4">
    <source>
        <dbReference type="ARBA" id="ARBA00022759"/>
    </source>
</evidence>
<dbReference type="GO" id="GO:0004519">
    <property type="term" value="F:endonuclease activity"/>
    <property type="evidence" value="ECO:0007669"/>
    <property type="project" value="UniProtKB-KW"/>
</dbReference>
<keyword evidence="5" id="KW-0378">Hydrolase</keyword>
<feature type="region of interest" description="Disordered" evidence="7">
    <location>
        <begin position="1268"/>
        <end position="1399"/>
    </location>
</feature>
<feature type="compositionally biased region" description="Low complexity" evidence="7">
    <location>
        <begin position="1272"/>
        <end position="1281"/>
    </location>
</feature>
<dbReference type="OrthoDB" id="416085at2759"/>
<dbReference type="GO" id="GO:0003676">
    <property type="term" value="F:nucleic acid binding"/>
    <property type="evidence" value="ECO:0007669"/>
    <property type="project" value="InterPro"/>
</dbReference>
<evidence type="ECO:0000259" key="9">
    <source>
        <dbReference type="PROSITE" id="PS50175"/>
    </source>
</evidence>
<evidence type="ECO:0000313" key="12">
    <source>
        <dbReference type="Proteomes" id="UP000604046"/>
    </source>
</evidence>
<protein>
    <recommendedName>
        <fullName evidence="13">Retrovirus-related Pol polyprotein from transposon TNT 1-94</fullName>
    </recommendedName>
</protein>
<reference evidence="11" key="1">
    <citation type="submission" date="2021-02" db="EMBL/GenBank/DDBJ databases">
        <authorList>
            <person name="Dougan E. K."/>
            <person name="Rhodes N."/>
            <person name="Thang M."/>
            <person name="Chan C."/>
        </authorList>
    </citation>
    <scope>NUCLEOTIDE SEQUENCE</scope>
</reference>
<evidence type="ECO:0000256" key="6">
    <source>
        <dbReference type="ARBA" id="ARBA00022918"/>
    </source>
</evidence>
<evidence type="ECO:0000256" key="8">
    <source>
        <dbReference type="SAM" id="Phobius"/>
    </source>
</evidence>
<feature type="compositionally biased region" description="Low complexity" evidence="7">
    <location>
        <begin position="545"/>
        <end position="565"/>
    </location>
</feature>
<feature type="compositionally biased region" description="Polar residues" evidence="7">
    <location>
        <begin position="1389"/>
        <end position="1399"/>
    </location>
</feature>
<evidence type="ECO:0000256" key="7">
    <source>
        <dbReference type="SAM" id="MobiDB-lite"/>
    </source>
</evidence>
<feature type="domain" description="Integrase catalytic" evidence="10">
    <location>
        <begin position="985"/>
        <end position="1170"/>
    </location>
</feature>
<dbReference type="Gene3D" id="3.30.420.10">
    <property type="entry name" value="Ribonuclease H-like superfamily/Ribonuclease H"/>
    <property type="match status" value="1"/>
</dbReference>
<evidence type="ECO:0008006" key="13">
    <source>
        <dbReference type="Google" id="ProtNLM"/>
    </source>
</evidence>
<feature type="transmembrane region" description="Helical" evidence="8">
    <location>
        <begin position="1868"/>
        <end position="1889"/>
    </location>
</feature>
<accession>A0A812JC37</accession>
<keyword evidence="4" id="KW-0255">Endonuclease</keyword>
<keyword evidence="6" id="KW-0695">RNA-directed DNA polymerase</keyword>
<evidence type="ECO:0000313" key="11">
    <source>
        <dbReference type="EMBL" id="CAE7197396.1"/>
    </source>
</evidence>
<evidence type="ECO:0000256" key="1">
    <source>
        <dbReference type="ARBA" id="ARBA00022679"/>
    </source>
</evidence>
<feature type="compositionally biased region" description="Basic and acidic residues" evidence="7">
    <location>
        <begin position="1283"/>
        <end position="1293"/>
    </location>
</feature>
<feature type="compositionally biased region" description="Basic and acidic residues" evidence="7">
    <location>
        <begin position="524"/>
        <end position="538"/>
    </location>
</feature>
<feature type="compositionally biased region" description="Low complexity" evidence="7">
    <location>
        <begin position="1297"/>
        <end position="1311"/>
    </location>
</feature>
<dbReference type="InterPro" id="IPR001995">
    <property type="entry name" value="Peptidase_A2_cat"/>
</dbReference>
<keyword evidence="3" id="KW-0540">Nuclease</keyword>
<dbReference type="GO" id="GO:0003964">
    <property type="term" value="F:RNA-directed DNA polymerase activity"/>
    <property type="evidence" value="ECO:0007669"/>
    <property type="project" value="UniProtKB-KW"/>
</dbReference>
<feature type="region of interest" description="Disordered" evidence="7">
    <location>
        <begin position="454"/>
        <end position="565"/>
    </location>
</feature>
<keyword evidence="8" id="KW-1133">Transmembrane helix</keyword>
<dbReference type="InterPro" id="IPR036397">
    <property type="entry name" value="RNaseH_sf"/>
</dbReference>
<feature type="compositionally biased region" description="Polar residues" evidence="7">
    <location>
        <begin position="1320"/>
        <end position="1331"/>
    </location>
</feature>
<keyword evidence="2" id="KW-0548">Nucleotidyltransferase</keyword>